<evidence type="ECO:0000313" key="6">
    <source>
        <dbReference type="EMBL" id="MBU5438924.1"/>
    </source>
</evidence>
<dbReference type="PANTHER" id="PTHR43687">
    <property type="entry name" value="ADENYLYLSULFATE REDUCTASE, BETA SUBUNIT"/>
    <property type="match status" value="1"/>
</dbReference>
<evidence type="ECO:0000256" key="3">
    <source>
        <dbReference type="ARBA" id="ARBA00023004"/>
    </source>
</evidence>
<evidence type="ECO:0000313" key="7">
    <source>
        <dbReference type="Proteomes" id="UP000749471"/>
    </source>
</evidence>
<evidence type="ECO:0000256" key="1">
    <source>
        <dbReference type="ARBA" id="ARBA00022485"/>
    </source>
</evidence>
<feature type="domain" description="4Fe-4S ferredoxin-type" evidence="5">
    <location>
        <begin position="314"/>
        <end position="343"/>
    </location>
</feature>
<proteinExistence type="predicted"/>
<evidence type="ECO:0000256" key="4">
    <source>
        <dbReference type="ARBA" id="ARBA00023014"/>
    </source>
</evidence>
<reference evidence="6 7" key="1">
    <citation type="submission" date="2021-06" db="EMBL/GenBank/DDBJ databases">
        <authorList>
            <person name="Sun Q."/>
            <person name="Li D."/>
        </authorList>
    </citation>
    <scope>NUCLEOTIDE SEQUENCE [LARGE SCALE GENOMIC DNA]</scope>
    <source>
        <strain evidence="6 7">MSJ-40</strain>
    </source>
</reference>
<dbReference type="InterPro" id="IPR050572">
    <property type="entry name" value="Fe-S_Ferredoxin"/>
</dbReference>
<dbReference type="InterPro" id="IPR017896">
    <property type="entry name" value="4Fe4S_Fe-S-bd"/>
</dbReference>
<keyword evidence="7" id="KW-1185">Reference proteome</keyword>
<keyword evidence="1" id="KW-0004">4Fe-4S</keyword>
<dbReference type="PANTHER" id="PTHR43687:SF1">
    <property type="entry name" value="FERREDOXIN III"/>
    <property type="match status" value="1"/>
</dbReference>
<dbReference type="PROSITE" id="PS51379">
    <property type="entry name" value="4FE4S_FER_2"/>
    <property type="match status" value="2"/>
</dbReference>
<dbReference type="EMBL" id="JAHLPM010000011">
    <property type="protein sequence ID" value="MBU5438924.1"/>
    <property type="molecule type" value="Genomic_DNA"/>
</dbReference>
<dbReference type="InterPro" id="IPR017900">
    <property type="entry name" value="4Fe4S_Fe_S_CS"/>
</dbReference>
<dbReference type="Proteomes" id="UP000749471">
    <property type="component" value="Unassembled WGS sequence"/>
</dbReference>
<dbReference type="PROSITE" id="PS00198">
    <property type="entry name" value="4FE4S_FER_1"/>
    <property type="match status" value="2"/>
</dbReference>
<evidence type="ECO:0000256" key="2">
    <source>
        <dbReference type="ARBA" id="ARBA00022723"/>
    </source>
</evidence>
<sequence>MKKINIVECKDYDYQEVIKSVYKCLDNIESLKTIKKHSKVLVKTNLLKKNRPEDGVTTHPYIVEGVVKYLQDMGCAVVIGDSPGGPFNDKILEGIYETTGMLDIQKRTNCQLNYDTSVKEIFNEEALILKNMKIVKAFDDVDYIISCAKLKTHAMMSYTGAVKNLFGVIPGVTKAEYHFKMNDLNHFANVLIDICQYVKPVFSIIDAIDCMEGDGPSSGDIRRVGLIMAGENPYLLDFIATKIVGIDPFIVPTITESLNRGLFEEDLKNNVIDGVDISSLNIKPFKLPQSSNINFVGGKVPKFVENFIIDSLRPIPIIRYDQCISCGICARNCPAKIIDMKSGKPIINTKKCIRCFCCHELCPKKAVDIKKHPVHRVIFRD</sequence>
<keyword evidence="3" id="KW-0408">Iron</keyword>
<organism evidence="6 7">
    <name type="scientific">Tissierella simiarum</name>
    <dbReference type="NCBI Taxonomy" id="2841534"/>
    <lineage>
        <taxon>Bacteria</taxon>
        <taxon>Bacillati</taxon>
        <taxon>Bacillota</taxon>
        <taxon>Tissierellia</taxon>
        <taxon>Tissierellales</taxon>
        <taxon>Tissierellaceae</taxon>
        <taxon>Tissierella</taxon>
    </lineage>
</organism>
<accession>A0ABS6E9N7</accession>
<dbReference type="Pfam" id="PF13237">
    <property type="entry name" value="Fer4_10"/>
    <property type="match status" value="1"/>
</dbReference>
<dbReference type="Pfam" id="PF04015">
    <property type="entry name" value="DUF362"/>
    <property type="match status" value="1"/>
</dbReference>
<gene>
    <name evidence="6" type="ORF">KQI42_12930</name>
</gene>
<keyword evidence="2" id="KW-0479">Metal-binding</keyword>
<dbReference type="RefSeq" id="WP_216520426.1">
    <property type="nucleotide sequence ID" value="NZ_JAHLPM010000011.1"/>
</dbReference>
<comment type="caution">
    <text evidence="6">The sequence shown here is derived from an EMBL/GenBank/DDBJ whole genome shotgun (WGS) entry which is preliminary data.</text>
</comment>
<evidence type="ECO:0000259" key="5">
    <source>
        <dbReference type="PROSITE" id="PS51379"/>
    </source>
</evidence>
<name>A0ABS6E9N7_9FIRM</name>
<keyword evidence="4" id="KW-0411">Iron-sulfur</keyword>
<feature type="domain" description="4Fe-4S ferredoxin-type" evidence="5">
    <location>
        <begin position="344"/>
        <end position="372"/>
    </location>
</feature>
<protein>
    <submittedName>
        <fullName evidence="6">DUF362 domain-containing protein</fullName>
    </submittedName>
</protein>
<dbReference type="InterPro" id="IPR007160">
    <property type="entry name" value="DUF362"/>
</dbReference>